<evidence type="ECO:0000256" key="2">
    <source>
        <dbReference type="ARBA" id="ARBA00022448"/>
    </source>
</evidence>
<evidence type="ECO:0000313" key="13">
    <source>
        <dbReference type="Proteomes" id="UP000735302"/>
    </source>
</evidence>
<evidence type="ECO:0000256" key="4">
    <source>
        <dbReference type="ARBA" id="ARBA00022692"/>
    </source>
</evidence>
<keyword evidence="8" id="KW-0472">Membrane</keyword>
<reference evidence="12 13" key="1">
    <citation type="journal article" date="2021" name="Elife">
        <title>Chloroplast acquisition without the gene transfer in kleptoplastic sea slugs, Plakobranchus ocellatus.</title>
        <authorList>
            <person name="Maeda T."/>
            <person name="Takahashi S."/>
            <person name="Yoshida T."/>
            <person name="Shimamura S."/>
            <person name="Takaki Y."/>
            <person name="Nagai Y."/>
            <person name="Toyoda A."/>
            <person name="Suzuki Y."/>
            <person name="Arimoto A."/>
            <person name="Ishii H."/>
            <person name="Satoh N."/>
            <person name="Nishiyama T."/>
            <person name="Hasebe M."/>
            <person name="Maruyama T."/>
            <person name="Minagawa J."/>
            <person name="Obokata J."/>
            <person name="Shigenobu S."/>
        </authorList>
    </citation>
    <scope>NUCLEOTIDE SEQUENCE [LARGE SCALE GENOMIC DNA]</scope>
</reference>
<evidence type="ECO:0000256" key="5">
    <source>
        <dbReference type="ARBA" id="ARBA00022989"/>
    </source>
</evidence>
<keyword evidence="5" id="KW-1133">Transmembrane helix</keyword>
<protein>
    <submittedName>
        <fullName evidence="12">Amiloride-sensitive sodium channel subunit alpha</fullName>
    </submittedName>
</protein>
<evidence type="ECO:0000256" key="11">
    <source>
        <dbReference type="RuleBase" id="RU000679"/>
    </source>
</evidence>
<keyword evidence="7 11" id="KW-0406">Ion transport</keyword>
<evidence type="ECO:0000256" key="10">
    <source>
        <dbReference type="ARBA" id="ARBA00023303"/>
    </source>
</evidence>
<dbReference type="Proteomes" id="UP000735302">
    <property type="component" value="Unassembled WGS sequence"/>
</dbReference>
<keyword evidence="3 11" id="KW-0894">Sodium channel</keyword>
<keyword evidence="10 11" id="KW-0407">Ion channel</keyword>
<evidence type="ECO:0000313" key="12">
    <source>
        <dbReference type="EMBL" id="GFN98007.1"/>
    </source>
</evidence>
<name>A0AAV3ZU98_9GAST</name>
<dbReference type="InterPro" id="IPR001873">
    <property type="entry name" value="ENaC"/>
</dbReference>
<dbReference type="PANTHER" id="PTHR11690:SF298">
    <property type="entry name" value="AMILORIDE-SENSITIVE SODIUM CHANNEL SUBUNIT BETA-LIKE"/>
    <property type="match status" value="1"/>
</dbReference>
<organism evidence="12 13">
    <name type="scientific">Plakobranchus ocellatus</name>
    <dbReference type="NCBI Taxonomy" id="259542"/>
    <lineage>
        <taxon>Eukaryota</taxon>
        <taxon>Metazoa</taxon>
        <taxon>Spiralia</taxon>
        <taxon>Lophotrochozoa</taxon>
        <taxon>Mollusca</taxon>
        <taxon>Gastropoda</taxon>
        <taxon>Heterobranchia</taxon>
        <taxon>Euthyneura</taxon>
        <taxon>Panpulmonata</taxon>
        <taxon>Sacoglossa</taxon>
        <taxon>Placobranchoidea</taxon>
        <taxon>Plakobranchidae</taxon>
        <taxon>Plakobranchus</taxon>
    </lineage>
</organism>
<gene>
    <name evidence="12" type="ORF">PoB_002451300</name>
</gene>
<dbReference type="Pfam" id="PF00858">
    <property type="entry name" value="ASC"/>
    <property type="match status" value="1"/>
</dbReference>
<dbReference type="AlphaFoldDB" id="A0AAV3ZU98"/>
<keyword evidence="2 11" id="KW-0813">Transport</keyword>
<evidence type="ECO:0000256" key="3">
    <source>
        <dbReference type="ARBA" id="ARBA00022461"/>
    </source>
</evidence>
<keyword evidence="4 11" id="KW-0812">Transmembrane</keyword>
<keyword evidence="13" id="KW-1185">Reference proteome</keyword>
<keyword evidence="6" id="KW-0915">Sodium</keyword>
<accession>A0AAV3ZU98</accession>
<evidence type="ECO:0000256" key="6">
    <source>
        <dbReference type="ARBA" id="ARBA00023053"/>
    </source>
</evidence>
<proteinExistence type="inferred from homology"/>
<dbReference type="GO" id="GO:0015280">
    <property type="term" value="F:ligand-gated sodium channel activity"/>
    <property type="evidence" value="ECO:0007669"/>
    <property type="project" value="TreeGrafter"/>
</dbReference>
<evidence type="ECO:0000256" key="7">
    <source>
        <dbReference type="ARBA" id="ARBA00023065"/>
    </source>
</evidence>
<dbReference type="PRINTS" id="PR01078">
    <property type="entry name" value="AMINACHANNEL"/>
</dbReference>
<dbReference type="PANTHER" id="PTHR11690">
    <property type="entry name" value="AMILORIDE-SENSITIVE SODIUM CHANNEL-RELATED"/>
    <property type="match status" value="1"/>
</dbReference>
<comment type="caution">
    <text evidence="12">The sequence shown here is derived from an EMBL/GenBank/DDBJ whole genome shotgun (WGS) entry which is preliminary data.</text>
</comment>
<comment type="subcellular location">
    <subcellularLocation>
        <location evidence="1">Membrane</location>
        <topology evidence="1">Multi-pass membrane protein</topology>
    </subcellularLocation>
</comment>
<dbReference type="EMBL" id="BLXT01002831">
    <property type="protein sequence ID" value="GFN98007.1"/>
    <property type="molecule type" value="Genomic_DNA"/>
</dbReference>
<keyword evidence="9 11" id="KW-0739">Sodium transport</keyword>
<dbReference type="Gene3D" id="2.60.470.10">
    <property type="entry name" value="Acid-sensing ion channels like domains"/>
    <property type="match status" value="1"/>
</dbReference>
<sequence length="274" mass="30955">MGHMIEDMLIRCHFNQEKYPGLNFTHSFSLQHGNCNTFASFQDKSREKWTTVKAGPLYGLVLELDVQLHEYLNTTPVGGVKIMIHGNREMPFLEDAGVSVAPGLYTSIGIRKTSKDWRITLEDSIEENKNMFSQMGFDYSDSACQKTCFQPNVYKACRCCESSLPCIDDALKKVTGHFMNSAIPYCNTLIPEIDDCVYKIETTFSTNKLGCATACPPSCKQTTFATTISTGLWPTAAYKNLMLKRWYLNLNNLSNPSDDFTQSILRMEVFFTKA</sequence>
<evidence type="ECO:0000256" key="1">
    <source>
        <dbReference type="ARBA" id="ARBA00004141"/>
    </source>
</evidence>
<comment type="similarity">
    <text evidence="11">Belongs to the amiloride-sensitive sodium channel (TC 1.A.6) family.</text>
</comment>
<evidence type="ECO:0000256" key="9">
    <source>
        <dbReference type="ARBA" id="ARBA00023201"/>
    </source>
</evidence>
<evidence type="ECO:0000256" key="8">
    <source>
        <dbReference type="ARBA" id="ARBA00023136"/>
    </source>
</evidence>
<dbReference type="GO" id="GO:0005886">
    <property type="term" value="C:plasma membrane"/>
    <property type="evidence" value="ECO:0007669"/>
    <property type="project" value="TreeGrafter"/>
</dbReference>